<evidence type="ECO:0000313" key="3">
    <source>
        <dbReference type="Proteomes" id="UP001596455"/>
    </source>
</evidence>
<organism evidence="2 3">
    <name type="scientific">Georgenia alba</name>
    <dbReference type="NCBI Taxonomy" id="2233858"/>
    <lineage>
        <taxon>Bacteria</taxon>
        <taxon>Bacillati</taxon>
        <taxon>Actinomycetota</taxon>
        <taxon>Actinomycetes</taxon>
        <taxon>Micrococcales</taxon>
        <taxon>Bogoriellaceae</taxon>
        <taxon>Georgenia</taxon>
    </lineage>
</organism>
<dbReference type="CDD" id="cd02440">
    <property type="entry name" value="AdoMet_MTases"/>
    <property type="match status" value="1"/>
</dbReference>
<sequence>MPTLFATTRLLAVHLPGRDVPDGTLDVNLDGHRVWSTPVRWAAGPMIAVAWPRALRPYLRGRTHLTVTDSATGEVIAEQDVRFPGNGRVDVSDARGRKLAVNKWDRLGPTLDSGDSGVQDRLLDSAVALVEQLQGWGYPVYAVGGTLLGAKRNGQLMPHDDDIDLAWLCDETTMADVSLASYEMERRLTQAGHTVVRHSLAHLQVTYFDEAGFTDHYIDIFTGFHTEDGQYNQPFALRGELPRETLVPTSTIEIGGRTLPAPARPEAWLEFAYGPSWLVPDPSFKFVTPPSTLRLFETTFGVYNRQRVWWEKHYEQLAEREPSSGADDGVGDVSRFLQMLPAGAPVIELGCGDGRLTERIAAAGHPVRAFDYSHEALRLARQTRPENVTYDYLNTNDRHGVLRLALDLLEEGQDVWFFASRMLHDVPPNGRESIYVLLRAVLGERTKAYMTFYSDPHPHRDSQNPETWHLPLKTLFTETRRFGLSFHALGSTDVSTPYGRRTRQTVVLWR</sequence>
<dbReference type="PANTHER" id="PTHR43404:SF1">
    <property type="entry name" value="MNN4P"/>
    <property type="match status" value="1"/>
</dbReference>
<keyword evidence="3" id="KW-1185">Reference proteome</keyword>
<dbReference type="InterPro" id="IPR041698">
    <property type="entry name" value="Methyltransf_25"/>
</dbReference>
<dbReference type="InterPro" id="IPR029063">
    <property type="entry name" value="SAM-dependent_MTases_sf"/>
</dbReference>
<dbReference type="SUPFAM" id="SSF53335">
    <property type="entry name" value="S-adenosyl-L-methionine-dependent methyltransferases"/>
    <property type="match status" value="1"/>
</dbReference>
<dbReference type="InterPro" id="IPR052942">
    <property type="entry name" value="LPS_cholinephosphotransferase"/>
</dbReference>
<keyword evidence="2" id="KW-0489">Methyltransferase</keyword>
<dbReference type="Pfam" id="PF13649">
    <property type="entry name" value="Methyltransf_25"/>
    <property type="match status" value="1"/>
</dbReference>
<dbReference type="Gene3D" id="3.40.50.150">
    <property type="entry name" value="Vaccinia Virus protein VP39"/>
    <property type="match status" value="1"/>
</dbReference>
<dbReference type="GO" id="GO:0008168">
    <property type="term" value="F:methyltransferase activity"/>
    <property type="evidence" value="ECO:0007669"/>
    <property type="project" value="UniProtKB-KW"/>
</dbReference>
<accession>A0ABW2Q8T1</accession>
<protein>
    <submittedName>
        <fullName evidence="2">Methyltransferase domain-containing protein</fullName>
    </submittedName>
</protein>
<dbReference type="RefSeq" id="WP_382393039.1">
    <property type="nucleotide sequence ID" value="NZ_JBHTCQ010000001.1"/>
</dbReference>
<dbReference type="GO" id="GO:0032259">
    <property type="term" value="P:methylation"/>
    <property type="evidence" value="ECO:0007669"/>
    <property type="project" value="UniProtKB-KW"/>
</dbReference>
<evidence type="ECO:0000313" key="2">
    <source>
        <dbReference type="EMBL" id="MFC7405057.1"/>
    </source>
</evidence>
<feature type="domain" description="Methyltransferase" evidence="1">
    <location>
        <begin position="346"/>
        <end position="434"/>
    </location>
</feature>
<proteinExistence type="predicted"/>
<comment type="caution">
    <text evidence="2">The sequence shown here is derived from an EMBL/GenBank/DDBJ whole genome shotgun (WGS) entry which is preliminary data.</text>
</comment>
<dbReference type="Proteomes" id="UP001596455">
    <property type="component" value="Unassembled WGS sequence"/>
</dbReference>
<reference evidence="3" key="1">
    <citation type="journal article" date="2019" name="Int. J. Syst. Evol. Microbiol.">
        <title>The Global Catalogue of Microorganisms (GCM) 10K type strain sequencing project: providing services to taxonomists for standard genome sequencing and annotation.</title>
        <authorList>
            <consortium name="The Broad Institute Genomics Platform"/>
            <consortium name="The Broad Institute Genome Sequencing Center for Infectious Disease"/>
            <person name="Wu L."/>
            <person name="Ma J."/>
        </authorList>
    </citation>
    <scope>NUCLEOTIDE SEQUENCE [LARGE SCALE GENOMIC DNA]</scope>
    <source>
        <strain evidence="3">JCM 1490</strain>
    </source>
</reference>
<name>A0ABW2Q8T1_9MICO</name>
<keyword evidence="2" id="KW-0808">Transferase</keyword>
<dbReference type="EMBL" id="JBHTCQ010000001">
    <property type="protein sequence ID" value="MFC7405057.1"/>
    <property type="molecule type" value="Genomic_DNA"/>
</dbReference>
<dbReference type="PANTHER" id="PTHR43404">
    <property type="entry name" value="LIPOPOLYSACCHARIDE CHOLINEPHOSPHOTRANSFERASE LICD"/>
    <property type="match status" value="1"/>
</dbReference>
<gene>
    <name evidence="2" type="ORF">ACFQQL_08035</name>
</gene>
<evidence type="ECO:0000259" key="1">
    <source>
        <dbReference type="Pfam" id="PF13649"/>
    </source>
</evidence>